<dbReference type="AlphaFoldDB" id="A0AAW8CVV4"/>
<evidence type="ECO:0000259" key="1">
    <source>
        <dbReference type="PROSITE" id="PS50995"/>
    </source>
</evidence>
<accession>A0AAW8CVV4</accession>
<organism evidence="2 3">
    <name type="scientific">Variovorax boronicumulans</name>
    <dbReference type="NCBI Taxonomy" id="436515"/>
    <lineage>
        <taxon>Bacteria</taxon>
        <taxon>Pseudomonadati</taxon>
        <taxon>Pseudomonadota</taxon>
        <taxon>Betaproteobacteria</taxon>
        <taxon>Burkholderiales</taxon>
        <taxon>Comamonadaceae</taxon>
        <taxon>Variovorax</taxon>
    </lineage>
</organism>
<dbReference type="RefSeq" id="WP_307684310.1">
    <property type="nucleotide sequence ID" value="NZ_JAUSRD010000003.1"/>
</dbReference>
<evidence type="ECO:0000313" key="3">
    <source>
        <dbReference type="Proteomes" id="UP001242045"/>
    </source>
</evidence>
<dbReference type="GO" id="GO:0003677">
    <property type="term" value="F:DNA binding"/>
    <property type="evidence" value="ECO:0007669"/>
    <property type="project" value="UniProtKB-KW"/>
</dbReference>
<keyword evidence="2" id="KW-0238">DNA-binding</keyword>
<reference evidence="2" key="1">
    <citation type="submission" date="2023-07" db="EMBL/GenBank/DDBJ databases">
        <title>Sorghum-associated microbial communities from plants grown in Nebraska, USA.</title>
        <authorList>
            <person name="Schachtman D."/>
        </authorList>
    </citation>
    <scope>NUCLEOTIDE SEQUENCE</scope>
    <source>
        <strain evidence="2">DS3754</strain>
    </source>
</reference>
<dbReference type="Gene3D" id="1.10.10.10">
    <property type="entry name" value="Winged helix-like DNA-binding domain superfamily/Winged helix DNA-binding domain"/>
    <property type="match status" value="1"/>
</dbReference>
<sequence length="143" mass="15523">MQSAASALPLQTVPSEFRFRSQAAPPKSPLQPATIEYSLLMLVLVNASQEVTPASLAKALGISMPRLDFSADRLEARGLLRRDLDAADSESGCIHLTRKGRELVHKTEAVAASMDTGRPAPMSLAERALLSELLERMDERGPR</sequence>
<protein>
    <submittedName>
        <fullName evidence="2">DNA-binding MarR family transcriptional regulator</fullName>
    </submittedName>
</protein>
<dbReference type="InterPro" id="IPR036388">
    <property type="entry name" value="WH-like_DNA-bd_sf"/>
</dbReference>
<evidence type="ECO:0000313" key="2">
    <source>
        <dbReference type="EMBL" id="MDP9892349.1"/>
    </source>
</evidence>
<dbReference type="GO" id="GO:0003700">
    <property type="term" value="F:DNA-binding transcription factor activity"/>
    <property type="evidence" value="ECO:0007669"/>
    <property type="project" value="InterPro"/>
</dbReference>
<comment type="caution">
    <text evidence="2">The sequence shown here is derived from an EMBL/GenBank/DDBJ whole genome shotgun (WGS) entry which is preliminary data.</text>
</comment>
<name>A0AAW8CVV4_9BURK</name>
<dbReference type="EMBL" id="JAUSRD010000003">
    <property type="protein sequence ID" value="MDP9892349.1"/>
    <property type="molecule type" value="Genomic_DNA"/>
</dbReference>
<gene>
    <name evidence="2" type="ORF">J2W31_001454</name>
</gene>
<dbReference type="SUPFAM" id="SSF46785">
    <property type="entry name" value="Winged helix' DNA-binding domain"/>
    <property type="match status" value="1"/>
</dbReference>
<dbReference type="InterPro" id="IPR036390">
    <property type="entry name" value="WH_DNA-bd_sf"/>
</dbReference>
<dbReference type="Proteomes" id="UP001242045">
    <property type="component" value="Unassembled WGS sequence"/>
</dbReference>
<feature type="domain" description="HTH marR-type" evidence="1">
    <location>
        <begin position="1"/>
        <end position="139"/>
    </location>
</feature>
<dbReference type="PROSITE" id="PS50995">
    <property type="entry name" value="HTH_MARR_2"/>
    <property type="match status" value="1"/>
</dbReference>
<dbReference type="PRINTS" id="PR00598">
    <property type="entry name" value="HTHMARR"/>
</dbReference>
<dbReference type="InterPro" id="IPR000835">
    <property type="entry name" value="HTH_MarR-typ"/>
</dbReference>
<proteinExistence type="predicted"/>